<sequence>MIRVQSVRIVKDQADNPVVLLIDPETGMELPIWIGETEAAAIQWELEGVQLPRPMTHDLLRNILLELGIELVRVEINDLRDSTYYATLVLRWNGQTHFIDCRPSDSIALAVRMNAPIYVDEEVARMAGHFPRPSRREIERFMRLIKDVELPEI</sequence>
<dbReference type="Pfam" id="PF02577">
    <property type="entry name" value="BFN_dom"/>
    <property type="match status" value="1"/>
</dbReference>
<proteinExistence type="predicted"/>
<evidence type="ECO:0000313" key="2">
    <source>
        <dbReference type="EMBL" id="GBD00200.1"/>
    </source>
</evidence>
<protein>
    <recommendedName>
        <fullName evidence="1">BFN domain-containing protein</fullName>
    </recommendedName>
</protein>
<reference evidence="3" key="1">
    <citation type="submission" date="2017-09" db="EMBL/GenBank/DDBJ databases">
        <title>Metaegenomics of thermophilic ammonia-oxidizing enrichment culture.</title>
        <authorList>
            <person name="Kato S."/>
            <person name="Suzuki K."/>
        </authorList>
    </citation>
    <scope>NUCLEOTIDE SEQUENCE [LARGE SCALE GENOMIC DNA]</scope>
</reference>
<gene>
    <name evidence="2" type="ORF">HRbin17_02738</name>
</gene>
<dbReference type="AlphaFoldDB" id="A0A2H5XG93"/>
<organism evidence="2 3">
    <name type="scientific">Candidatus Fervidibacter japonicus</name>
    <dbReference type="NCBI Taxonomy" id="2035412"/>
    <lineage>
        <taxon>Bacteria</taxon>
        <taxon>Candidatus Fervidibacterota</taxon>
        <taxon>Candidatus Fervidibacter</taxon>
    </lineage>
</organism>
<dbReference type="InterPro" id="IPR003729">
    <property type="entry name" value="Bi_nuclease_dom"/>
</dbReference>
<dbReference type="PANTHER" id="PTHR15160:SF1">
    <property type="entry name" value="VON HIPPEL-LINDAU DISEASE TUMOR SUPPRESSOR"/>
    <property type="match status" value="1"/>
</dbReference>
<dbReference type="EMBL" id="BEHT01000059">
    <property type="protein sequence ID" value="GBD00200.1"/>
    <property type="molecule type" value="Genomic_DNA"/>
</dbReference>
<evidence type="ECO:0000313" key="3">
    <source>
        <dbReference type="Proteomes" id="UP000236173"/>
    </source>
</evidence>
<dbReference type="Gene3D" id="3.10.690.10">
    <property type="entry name" value="Bifunctional nuclease domain"/>
    <property type="match status" value="1"/>
</dbReference>
<dbReference type="InterPro" id="IPR036104">
    <property type="entry name" value="BFN_sf"/>
</dbReference>
<dbReference type="PANTHER" id="PTHR15160">
    <property type="entry name" value="VON HIPPEL-LINDAU PROTEIN"/>
    <property type="match status" value="1"/>
</dbReference>
<comment type="caution">
    <text evidence="2">The sequence shown here is derived from an EMBL/GenBank/DDBJ whole genome shotgun (WGS) entry which is preliminary data.</text>
</comment>
<evidence type="ECO:0000259" key="1">
    <source>
        <dbReference type="PROSITE" id="PS51658"/>
    </source>
</evidence>
<dbReference type="GO" id="GO:0004518">
    <property type="term" value="F:nuclease activity"/>
    <property type="evidence" value="ECO:0007669"/>
    <property type="project" value="InterPro"/>
</dbReference>
<dbReference type="PROSITE" id="PS51658">
    <property type="entry name" value="BFN"/>
    <property type="match status" value="1"/>
</dbReference>
<name>A0A2H5XG93_9BACT</name>
<dbReference type="SUPFAM" id="SSF103256">
    <property type="entry name" value="Hypothetical protein TM0160"/>
    <property type="match status" value="1"/>
</dbReference>
<dbReference type="Proteomes" id="UP000236173">
    <property type="component" value="Unassembled WGS sequence"/>
</dbReference>
<feature type="domain" description="BFN" evidence="1">
    <location>
        <begin position="1"/>
        <end position="131"/>
    </location>
</feature>
<accession>A0A2H5XG93</accession>